<evidence type="ECO:0000313" key="1">
    <source>
        <dbReference type="EMBL" id="KAJ3804935.1"/>
    </source>
</evidence>
<accession>A0ACC1TJL7</accession>
<dbReference type="EMBL" id="MU795749">
    <property type="protein sequence ID" value="KAJ3804935.1"/>
    <property type="molecule type" value="Genomic_DNA"/>
</dbReference>
<dbReference type="Proteomes" id="UP001163835">
    <property type="component" value="Unassembled WGS sequence"/>
</dbReference>
<sequence>MDHVGIMSQCEKVLKLWDGLSPSMQYELKRARVSKEVHSWCHIVHEAELIELAGFEKDSSPRFAPKQSDCHRNDGQYFNKQDKNGCFRQRYHNSSTCARKVSQFGMHHGPRQPYQDHLHPEIQPVLIIWFTAPRMTIRVARVDLRLTMTVHPKPPELPKNLIQMEIVINVGNQATLPEIAPEQWPTWYICTSLPDLESVSDSDVEVDDIPDLQDVSDSEYGDDDMFDSLLTFDMDLLESDLWPQCSDSDMEEEDGIGVVRAKENHSAPESIPRYQAEYLNMPEASDNRMICILDLLRNIGCDVSVETAIQPGFTPGELWNEIGHLLETTPRNKLARPIPFILAIEVPGYSSRDNYSVHIDPGGSSQFIIADEGRDFETRISVNLLIRPQFDLPTWYRKHLENVANELLQCLQGPVKCEFLPQLSFGTPTDEFELKLDQLVGFSDHYLHLLFGNLSWEERNG</sequence>
<gene>
    <name evidence="1" type="ORF">F5876DRAFT_70220</name>
</gene>
<name>A0ACC1TJL7_9AGAR</name>
<organism evidence="1 2">
    <name type="scientific">Lentinula aff. lateritia</name>
    <dbReference type="NCBI Taxonomy" id="2804960"/>
    <lineage>
        <taxon>Eukaryota</taxon>
        <taxon>Fungi</taxon>
        <taxon>Dikarya</taxon>
        <taxon>Basidiomycota</taxon>
        <taxon>Agaricomycotina</taxon>
        <taxon>Agaricomycetes</taxon>
        <taxon>Agaricomycetidae</taxon>
        <taxon>Agaricales</taxon>
        <taxon>Marasmiineae</taxon>
        <taxon>Omphalotaceae</taxon>
        <taxon>Lentinula</taxon>
    </lineage>
</organism>
<comment type="caution">
    <text evidence="1">The sequence shown here is derived from an EMBL/GenBank/DDBJ whole genome shotgun (WGS) entry which is preliminary data.</text>
</comment>
<evidence type="ECO:0000313" key="2">
    <source>
        <dbReference type="Proteomes" id="UP001163835"/>
    </source>
</evidence>
<keyword evidence="2" id="KW-1185">Reference proteome</keyword>
<reference evidence="1" key="1">
    <citation type="submission" date="2022-09" db="EMBL/GenBank/DDBJ databases">
        <title>A Global Phylogenomic Analysis of the Shiitake Genus Lentinula.</title>
        <authorList>
            <consortium name="DOE Joint Genome Institute"/>
            <person name="Sierra-Patev S."/>
            <person name="Min B."/>
            <person name="Naranjo-Ortiz M."/>
            <person name="Looney B."/>
            <person name="Konkel Z."/>
            <person name="Slot J.C."/>
            <person name="Sakamoto Y."/>
            <person name="Steenwyk J.L."/>
            <person name="Rokas A."/>
            <person name="Carro J."/>
            <person name="Camarero S."/>
            <person name="Ferreira P."/>
            <person name="Molpeceres G."/>
            <person name="Ruiz-Duenas F.J."/>
            <person name="Serrano A."/>
            <person name="Henrissat B."/>
            <person name="Drula E."/>
            <person name="Hughes K.W."/>
            <person name="Mata J.L."/>
            <person name="Ishikawa N.K."/>
            <person name="Vargas-Isla R."/>
            <person name="Ushijima S."/>
            <person name="Smith C.A."/>
            <person name="Ahrendt S."/>
            <person name="Andreopoulos W."/>
            <person name="He G."/>
            <person name="Labutti K."/>
            <person name="Lipzen A."/>
            <person name="Ng V."/>
            <person name="Riley R."/>
            <person name="Sandor L."/>
            <person name="Barry K."/>
            <person name="Martinez A.T."/>
            <person name="Xiao Y."/>
            <person name="Gibbons J.G."/>
            <person name="Terashima K."/>
            <person name="Grigoriev I.V."/>
            <person name="Hibbett D.S."/>
        </authorList>
    </citation>
    <scope>NUCLEOTIDE SEQUENCE</scope>
    <source>
        <strain evidence="1">TMI1499</strain>
    </source>
</reference>
<protein>
    <submittedName>
        <fullName evidence="1">Uncharacterized protein</fullName>
    </submittedName>
</protein>
<proteinExistence type="predicted"/>